<reference evidence="2" key="1">
    <citation type="submission" date="2024-05" db="EMBL/GenBank/DDBJ databases">
        <title>Planctomycetes of the genus Singulisphaera possess chitinolytic capabilities.</title>
        <authorList>
            <person name="Ivanova A."/>
        </authorList>
    </citation>
    <scope>NUCLEOTIDE SEQUENCE</scope>
    <source>
        <strain evidence="2">Ch08T</strain>
    </source>
</reference>
<sequence length="122" mass="14362">MSEFLGDRSDKLLDQRHNLTHFATEHDLSHNHSTDLCPCQFHHAEPSPMRRDFFRYSNRQFMLLICTLSVCFAVNRQNHIDDFIFALKFAPGRMAFWIVLPLVVLLLMARAIRKFQNKSVAR</sequence>
<dbReference type="RefSeq" id="WP_406697606.1">
    <property type="nucleotide sequence ID" value="NZ_CP155447.1"/>
</dbReference>
<keyword evidence="1" id="KW-0812">Transmembrane</keyword>
<feature type="transmembrane region" description="Helical" evidence="1">
    <location>
        <begin position="56"/>
        <end position="75"/>
    </location>
</feature>
<proteinExistence type="predicted"/>
<protein>
    <submittedName>
        <fullName evidence="2">Uncharacterized protein</fullName>
    </submittedName>
</protein>
<keyword evidence="1" id="KW-0472">Membrane</keyword>
<name>A0AAU7CH83_9BACT</name>
<accession>A0AAU7CH83</accession>
<organism evidence="2">
    <name type="scientific">Singulisphaera sp. Ch08</name>
    <dbReference type="NCBI Taxonomy" id="3120278"/>
    <lineage>
        <taxon>Bacteria</taxon>
        <taxon>Pseudomonadati</taxon>
        <taxon>Planctomycetota</taxon>
        <taxon>Planctomycetia</taxon>
        <taxon>Isosphaerales</taxon>
        <taxon>Isosphaeraceae</taxon>
        <taxon>Singulisphaera</taxon>
    </lineage>
</organism>
<feature type="transmembrane region" description="Helical" evidence="1">
    <location>
        <begin position="95"/>
        <end position="112"/>
    </location>
</feature>
<keyword evidence="1" id="KW-1133">Transmembrane helix</keyword>
<evidence type="ECO:0000313" key="2">
    <source>
        <dbReference type="EMBL" id="XBH04808.1"/>
    </source>
</evidence>
<dbReference type="AlphaFoldDB" id="A0AAU7CH83"/>
<dbReference type="EMBL" id="CP155447">
    <property type="protein sequence ID" value="XBH04808.1"/>
    <property type="molecule type" value="Genomic_DNA"/>
</dbReference>
<evidence type="ECO:0000256" key="1">
    <source>
        <dbReference type="SAM" id="Phobius"/>
    </source>
</evidence>
<gene>
    <name evidence="2" type="ORF">V5E97_01965</name>
</gene>